<evidence type="ECO:0000259" key="18">
    <source>
        <dbReference type="Pfam" id="PF00890"/>
    </source>
</evidence>
<evidence type="ECO:0000256" key="3">
    <source>
        <dbReference type="ARBA" id="ARBA00004196"/>
    </source>
</evidence>
<keyword evidence="8" id="KW-0963">Cytoplasm</keyword>
<name>A0A9X0BYY7_9EURO</name>
<dbReference type="AlphaFoldDB" id="A0A9X0BYY7"/>
<proteinExistence type="inferred from homology"/>
<feature type="active site" description="Proton acceptor" evidence="16">
    <location>
        <position position="687"/>
    </location>
</feature>
<dbReference type="Pfam" id="PF00732">
    <property type="entry name" value="GMC_oxred_N"/>
    <property type="match status" value="1"/>
</dbReference>
<evidence type="ECO:0000256" key="4">
    <source>
        <dbReference type="ARBA" id="ARBA00004370"/>
    </source>
</evidence>
<evidence type="ECO:0000256" key="8">
    <source>
        <dbReference type="ARBA" id="ARBA00022490"/>
    </source>
</evidence>
<evidence type="ECO:0000256" key="12">
    <source>
        <dbReference type="ARBA" id="ARBA00022989"/>
    </source>
</evidence>
<dbReference type="GO" id="GO:0050660">
    <property type="term" value="F:flavin adenine dinucleotide binding"/>
    <property type="evidence" value="ECO:0007669"/>
    <property type="project" value="InterPro"/>
</dbReference>
<evidence type="ECO:0000256" key="16">
    <source>
        <dbReference type="PIRSR" id="PIRSR028937-1"/>
    </source>
</evidence>
<dbReference type="InterPro" id="IPR007867">
    <property type="entry name" value="GMC_OxRtase_C"/>
</dbReference>
<evidence type="ECO:0000256" key="11">
    <source>
        <dbReference type="ARBA" id="ARBA00022827"/>
    </source>
</evidence>
<evidence type="ECO:0000256" key="1">
    <source>
        <dbReference type="ARBA" id="ARBA00000920"/>
    </source>
</evidence>
<protein>
    <recommendedName>
        <fullName evidence="7 15">Long-chain-alcohol oxidase</fullName>
        <ecNumber evidence="7 15">1.1.3.20</ecNumber>
    </recommendedName>
</protein>
<gene>
    <name evidence="20" type="ORF">N7539_002290</name>
</gene>
<dbReference type="Pfam" id="PF05199">
    <property type="entry name" value="GMC_oxred_C"/>
    <property type="match status" value="1"/>
</dbReference>
<dbReference type="PIRSF" id="PIRSF028937">
    <property type="entry name" value="Lg_Ch_AO"/>
    <property type="match status" value="1"/>
</dbReference>
<comment type="catalytic activity">
    <reaction evidence="1 15">
        <text>a long-chain primary fatty alcohol + O2 = a long-chain fatty aldehyde + H2O2</text>
        <dbReference type="Rhea" id="RHEA:22756"/>
        <dbReference type="ChEBI" id="CHEBI:15379"/>
        <dbReference type="ChEBI" id="CHEBI:16240"/>
        <dbReference type="ChEBI" id="CHEBI:17176"/>
        <dbReference type="ChEBI" id="CHEBI:77396"/>
        <dbReference type="EC" id="1.1.3.20"/>
    </reaction>
</comment>
<comment type="function">
    <text evidence="2">Long-chain fatty alcohol oxidase involved in the omega-oxidation pathway of lipid degradation.</text>
</comment>
<evidence type="ECO:0000313" key="21">
    <source>
        <dbReference type="Proteomes" id="UP001148312"/>
    </source>
</evidence>
<comment type="caution">
    <text evidence="20">The sequence shown here is derived from an EMBL/GenBank/DDBJ whole genome shotgun (WGS) entry which is preliminary data.</text>
</comment>
<dbReference type="PANTHER" id="PTHR46056:SF12">
    <property type="entry name" value="LONG-CHAIN-ALCOHOL OXIDASE"/>
    <property type="match status" value="1"/>
</dbReference>
<keyword evidence="12" id="KW-1133">Transmembrane helix</keyword>
<feature type="domain" description="FAD-dependent oxidoreductase 2 FAD-binding" evidence="18">
    <location>
        <begin position="232"/>
        <end position="269"/>
    </location>
</feature>
<evidence type="ECO:0000256" key="9">
    <source>
        <dbReference type="ARBA" id="ARBA00022630"/>
    </source>
</evidence>
<evidence type="ECO:0000256" key="10">
    <source>
        <dbReference type="ARBA" id="ARBA00022692"/>
    </source>
</evidence>
<dbReference type="EMBL" id="JAPWDQ010000003">
    <property type="protein sequence ID" value="KAJ5490723.1"/>
    <property type="molecule type" value="Genomic_DNA"/>
</dbReference>
<keyword evidence="21" id="KW-1185">Reference proteome</keyword>
<dbReference type="GeneID" id="81622142"/>
<comment type="subcellular location">
    <subcellularLocation>
        <location evidence="3">Cell envelope</location>
    </subcellularLocation>
    <subcellularLocation>
        <location evidence="5">Cytoplasm</location>
    </subcellularLocation>
    <subcellularLocation>
        <location evidence="4">Membrane</location>
    </subcellularLocation>
</comment>
<dbReference type="GO" id="GO:0005737">
    <property type="term" value="C:cytoplasm"/>
    <property type="evidence" value="ECO:0007669"/>
    <property type="project" value="UniProtKB-SubCell"/>
</dbReference>
<organism evidence="20 21">
    <name type="scientific">Penicillium diatomitis</name>
    <dbReference type="NCBI Taxonomy" id="2819901"/>
    <lineage>
        <taxon>Eukaryota</taxon>
        <taxon>Fungi</taxon>
        <taxon>Dikarya</taxon>
        <taxon>Ascomycota</taxon>
        <taxon>Pezizomycotina</taxon>
        <taxon>Eurotiomycetes</taxon>
        <taxon>Eurotiomycetidae</taxon>
        <taxon>Eurotiales</taxon>
        <taxon>Aspergillaceae</taxon>
        <taxon>Penicillium</taxon>
    </lineage>
</organism>
<evidence type="ECO:0000256" key="6">
    <source>
        <dbReference type="ARBA" id="ARBA00010790"/>
    </source>
</evidence>
<evidence type="ECO:0000256" key="5">
    <source>
        <dbReference type="ARBA" id="ARBA00004496"/>
    </source>
</evidence>
<accession>A0A9X0BYY7</accession>
<evidence type="ECO:0000256" key="7">
    <source>
        <dbReference type="ARBA" id="ARBA00013125"/>
    </source>
</evidence>
<dbReference type="EC" id="1.1.3.20" evidence="7 15"/>
<dbReference type="PANTHER" id="PTHR46056">
    <property type="entry name" value="LONG-CHAIN-ALCOHOL OXIDASE"/>
    <property type="match status" value="1"/>
</dbReference>
<dbReference type="SUPFAM" id="SSF51905">
    <property type="entry name" value="FAD/NAD(P)-binding domain"/>
    <property type="match status" value="1"/>
</dbReference>
<dbReference type="InterPro" id="IPR012400">
    <property type="entry name" value="Long_Oxdase"/>
</dbReference>
<dbReference type="GO" id="GO:0046577">
    <property type="term" value="F:long-chain-alcohol oxidase activity"/>
    <property type="evidence" value="ECO:0007669"/>
    <property type="project" value="UniProtKB-EC"/>
</dbReference>
<dbReference type="InterPro" id="IPR000172">
    <property type="entry name" value="GMC_OxRdtase_N"/>
</dbReference>
<keyword evidence="9" id="KW-0285">Flavoprotein</keyword>
<evidence type="ECO:0000256" key="13">
    <source>
        <dbReference type="ARBA" id="ARBA00023002"/>
    </source>
</evidence>
<evidence type="ECO:0000259" key="19">
    <source>
        <dbReference type="Pfam" id="PF05199"/>
    </source>
</evidence>
<evidence type="ECO:0000256" key="14">
    <source>
        <dbReference type="ARBA" id="ARBA00023136"/>
    </source>
</evidence>
<feature type="domain" description="Glucose-methanol-choline oxidoreductase C-terminal" evidence="19">
    <location>
        <begin position="594"/>
        <end position="739"/>
    </location>
</feature>
<comment type="similarity">
    <text evidence="6 15">Belongs to the GMC oxidoreductase family.</text>
</comment>
<dbReference type="InterPro" id="IPR003953">
    <property type="entry name" value="FAD-dep_OxRdtase_2_FAD-bd"/>
</dbReference>
<keyword evidence="11" id="KW-0274">FAD</keyword>
<keyword evidence="10" id="KW-0812">Transmembrane</keyword>
<dbReference type="GO" id="GO:0016020">
    <property type="term" value="C:membrane"/>
    <property type="evidence" value="ECO:0007669"/>
    <property type="project" value="UniProtKB-SubCell"/>
</dbReference>
<evidence type="ECO:0000256" key="2">
    <source>
        <dbReference type="ARBA" id="ARBA00003842"/>
    </source>
</evidence>
<dbReference type="Gene3D" id="3.50.50.60">
    <property type="entry name" value="FAD/NAD(P)-binding domain"/>
    <property type="match status" value="2"/>
</dbReference>
<dbReference type="RefSeq" id="XP_056791852.1">
    <property type="nucleotide sequence ID" value="XM_056931893.1"/>
</dbReference>
<reference evidence="20" key="1">
    <citation type="submission" date="2022-12" db="EMBL/GenBank/DDBJ databases">
        <authorList>
            <person name="Petersen C."/>
        </authorList>
    </citation>
    <scope>NUCLEOTIDE SEQUENCE</scope>
    <source>
        <strain evidence="20">IBT 30728</strain>
    </source>
</reference>
<evidence type="ECO:0000313" key="20">
    <source>
        <dbReference type="EMBL" id="KAJ5490723.1"/>
    </source>
</evidence>
<evidence type="ECO:0000259" key="17">
    <source>
        <dbReference type="Pfam" id="PF00732"/>
    </source>
</evidence>
<reference evidence="20" key="2">
    <citation type="journal article" date="2023" name="IMA Fungus">
        <title>Comparative genomic study of the Penicillium genus elucidates a diverse pangenome and 15 lateral gene transfer events.</title>
        <authorList>
            <person name="Petersen C."/>
            <person name="Sorensen T."/>
            <person name="Nielsen M.R."/>
            <person name="Sondergaard T.E."/>
            <person name="Sorensen J.L."/>
            <person name="Fitzpatrick D.A."/>
            <person name="Frisvad J.C."/>
            <person name="Nielsen K.L."/>
        </authorList>
    </citation>
    <scope>NUCLEOTIDE SEQUENCE</scope>
    <source>
        <strain evidence="20">IBT 30728</strain>
    </source>
</reference>
<dbReference type="Pfam" id="PF00890">
    <property type="entry name" value="FAD_binding_2"/>
    <property type="match status" value="1"/>
</dbReference>
<keyword evidence="13 15" id="KW-0560">Oxidoreductase</keyword>
<dbReference type="Proteomes" id="UP001148312">
    <property type="component" value="Unassembled WGS sequence"/>
</dbReference>
<sequence>MLLPVSHTDIPVNMSSQYTPLEVPIPPGPDASFFSEAQWTTLFALADTIIPSVRTAATGRSSANKVVSTAEWDAAVTKLSSLISKPDAVELATTYLEEDASSNPVFRACVCRMIGHYVHEEGKSGFGLIMNALNSRTGSLVLTGSTTPIHQQPIAVRERVFRGWETSRLPPLRAIYRGLTAIVKKSWVMSSPTINQVLGFPHVPVHGKPNDGFPHEFLQFPPGSQPETIEVDVVIVGSGCGGAVTAKNMAEAGLRVLVVEKSYSYSSKSFPMNPNEAYINMYENAGATISEDGTVAVLAGSTWGGGGTINWSAALQTQAYVRQEWADTGLPFFTSLEFQRSLDRVCERMGVNTEHIEHNRQNNVVLEGARKLGYAAKAVPQNTGNSEHYCGYCTLGCHSAGKKGPTESFLADAARAGAIFIEGFKAEKVRFHKKLDRGKRVAVGVEGLWTSRDSYLGLSGDGAVQRKLIINAKKVVVSSGTLNSPLLLLRSGIKNAHIGKNLHLHPVMGAGAVFDESIRPWEGGALTTVVNEFEDLDGHGHGVKLECVAMMPSLYIPVFPWRDGLDYKLWAAGMSRSTSFITLTKDRDGGRVFPDPVDGRPRIDYTVSPFDRRHIVEGIIAAAKIAYITGAKEFHTSYRDIQPFIRPDASDPDAPEGTNDAALQSWIAELRRKSPLNPERGLFASAHQMGTCRMGKSPKHGVVDPQCQVWGTDGLYVVDASVFPSASGVNPMVTNMAIADWASRNLAKAMGNPRSDRNGMARL</sequence>
<dbReference type="InterPro" id="IPR036188">
    <property type="entry name" value="FAD/NAD-bd_sf"/>
</dbReference>
<keyword evidence="14" id="KW-0472">Membrane</keyword>
<feature type="domain" description="Glucose-methanol-choline oxidoreductase N-terminal" evidence="17">
    <location>
        <begin position="280"/>
        <end position="507"/>
    </location>
</feature>
<evidence type="ECO:0000256" key="15">
    <source>
        <dbReference type="PIRNR" id="PIRNR028937"/>
    </source>
</evidence>